<evidence type="ECO:0000256" key="2">
    <source>
        <dbReference type="RuleBase" id="RU003995"/>
    </source>
</evidence>
<dbReference type="Proteomes" id="UP001168877">
    <property type="component" value="Unassembled WGS sequence"/>
</dbReference>
<reference evidence="4" key="1">
    <citation type="journal article" date="2022" name="Plant J.">
        <title>Strategies of tolerance reflected in two North American maple genomes.</title>
        <authorList>
            <person name="McEvoy S.L."/>
            <person name="Sezen U.U."/>
            <person name="Trouern-Trend A."/>
            <person name="McMahon S.M."/>
            <person name="Schaberg P.G."/>
            <person name="Yang J."/>
            <person name="Wegrzyn J.L."/>
            <person name="Swenson N.G."/>
        </authorList>
    </citation>
    <scope>NUCLEOTIDE SEQUENCE</scope>
    <source>
        <strain evidence="4">NS2018</strain>
    </source>
</reference>
<organism evidence="4 5">
    <name type="scientific">Acer saccharum</name>
    <name type="common">Sugar maple</name>
    <dbReference type="NCBI Taxonomy" id="4024"/>
    <lineage>
        <taxon>Eukaryota</taxon>
        <taxon>Viridiplantae</taxon>
        <taxon>Streptophyta</taxon>
        <taxon>Embryophyta</taxon>
        <taxon>Tracheophyta</taxon>
        <taxon>Spermatophyta</taxon>
        <taxon>Magnoliopsida</taxon>
        <taxon>eudicotyledons</taxon>
        <taxon>Gunneridae</taxon>
        <taxon>Pentapetalae</taxon>
        <taxon>rosids</taxon>
        <taxon>malvids</taxon>
        <taxon>Sapindales</taxon>
        <taxon>Sapindaceae</taxon>
        <taxon>Hippocastanoideae</taxon>
        <taxon>Acereae</taxon>
        <taxon>Acer</taxon>
    </lineage>
</organism>
<reference evidence="4" key="2">
    <citation type="submission" date="2023-06" db="EMBL/GenBank/DDBJ databases">
        <authorList>
            <person name="Swenson N.G."/>
            <person name="Wegrzyn J.L."/>
            <person name="Mcevoy S.L."/>
        </authorList>
    </citation>
    <scope>NUCLEOTIDE SEQUENCE</scope>
    <source>
        <strain evidence="4">NS2018</strain>
        <tissue evidence="4">Leaf</tissue>
    </source>
</reference>
<dbReference type="PANTHER" id="PTHR33346:SF42">
    <property type="entry name" value="DEHYDRIN XERO 1"/>
    <property type="match status" value="1"/>
</dbReference>
<feature type="compositionally biased region" description="Polar residues" evidence="3">
    <location>
        <begin position="1"/>
        <end position="14"/>
    </location>
</feature>
<feature type="compositionally biased region" description="Basic and acidic residues" evidence="3">
    <location>
        <begin position="129"/>
        <end position="144"/>
    </location>
</feature>
<evidence type="ECO:0008006" key="6">
    <source>
        <dbReference type="Google" id="ProtNLM"/>
    </source>
</evidence>
<evidence type="ECO:0000256" key="3">
    <source>
        <dbReference type="SAM" id="MobiDB-lite"/>
    </source>
</evidence>
<gene>
    <name evidence="4" type="ORF">LWI29_010474</name>
</gene>
<dbReference type="PROSITE" id="PS00823">
    <property type="entry name" value="DEHYDRIN_2"/>
    <property type="match status" value="1"/>
</dbReference>
<dbReference type="AlphaFoldDB" id="A0AA39SS96"/>
<keyword evidence="5" id="KW-1185">Reference proteome</keyword>
<feature type="compositionally biased region" description="Gly residues" evidence="3">
    <location>
        <begin position="30"/>
        <end position="42"/>
    </location>
</feature>
<proteinExistence type="inferred from homology"/>
<dbReference type="GO" id="GO:0046872">
    <property type="term" value="F:metal ion binding"/>
    <property type="evidence" value="ECO:0007669"/>
    <property type="project" value="UniProtKB-ARBA"/>
</dbReference>
<evidence type="ECO:0000256" key="1">
    <source>
        <dbReference type="ARBA" id="ARBA00008403"/>
    </source>
</evidence>
<name>A0AA39SS96_ACESA</name>
<evidence type="ECO:0000313" key="5">
    <source>
        <dbReference type="Proteomes" id="UP001168877"/>
    </source>
</evidence>
<comment type="caution">
    <text evidence="4">The sequence shown here is derived from an EMBL/GenBank/DDBJ whole genome shotgun (WGS) entry which is preliminary data.</text>
</comment>
<accession>A0AA39SS96</accession>
<dbReference type="Pfam" id="PF00257">
    <property type="entry name" value="Dehydrin"/>
    <property type="match status" value="1"/>
</dbReference>
<protein>
    <recommendedName>
        <fullName evidence="6">Dehydrin</fullName>
    </recommendedName>
</protein>
<dbReference type="GO" id="GO:0009631">
    <property type="term" value="P:cold acclimation"/>
    <property type="evidence" value="ECO:0007669"/>
    <property type="project" value="TreeGrafter"/>
</dbReference>
<feature type="compositionally biased region" description="Basic and acidic residues" evidence="3">
    <location>
        <begin position="15"/>
        <end position="26"/>
    </location>
</feature>
<comment type="similarity">
    <text evidence="1 2">Belongs to the plant dehydrin family.</text>
</comment>
<dbReference type="GO" id="GO:0009414">
    <property type="term" value="P:response to water deprivation"/>
    <property type="evidence" value="ECO:0007669"/>
    <property type="project" value="UniProtKB-ARBA"/>
</dbReference>
<dbReference type="EMBL" id="JAUESC010000002">
    <property type="protein sequence ID" value="KAK0603946.1"/>
    <property type="molecule type" value="Genomic_DNA"/>
</dbReference>
<dbReference type="PROSITE" id="PS00315">
    <property type="entry name" value="DEHYDRIN_1"/>
    <property type="match status" value="1"/>
</dbReference>
<evidence type="ECO:0000313" key="4">
    <source>
        <dbReference type="EMBL" id="KAK0603946.1"/>
    </source>
</evidence>
<dbReference type="InterPro" id="IPR000167">
    <property type="entry name" value="Dehydrin"/>
</dbReference>
<dbReference type="InterPro" id="IPR030513">
    <property type="entry name" value="Dehydrin_CS"/>
</dbReference>
<feature type="compositionally biased region" description="Basic and acidic residues" evidence="3">
    <location>
        <begin position="45"/>
        <end position="59"/>
    </location>
</feature>
<dbReference type="PANTHER" id="PTHR33346">
    <property type="entry name" value="DEHYDRIN XERO 2-RELATED"/>
    <property type="match status" value="1"/>
</dbReference>
<dbReference type="GO" id="GO:0009737">
    <property type="term" value="P:response to abscisic acid"/>
    <property type="evidence" value="ECO:0007669"/>
    <property type="project" value="TreeGrafter"/>
</dbReference>
<feature type="region of interest" description="Disordered" evidence="3">
    <location>
        <begin position="1"/>
        <end position="144"/>
    </location>
</feature>
<feature type="compositionally biased region" description="Basic and acidic residues" evidence="3">
    <location>
        <begin position="80"/>
        <end position="98"/>
    </location>
</feature>
<dbReference type="GO" id="GO:0005829">
    <property type="term" value="C:cytosol"/>
    <property type="evidence" value="ECO:0007669"/>
    <property type="project" value="TreeGrafter"/>
</dbReference>
<sequence>MAHYQNQPGATNPQFDEHGNMIRQTDEAGFGSGLSTGTGTGVTIGHRERGLHGLHRDDGSSSSSSSEDEGTGIRKKKGMKEKIKEKIPGVGHRDDKPQHMGATTTPGGGYGISAGEGQYQQEHGHQKKGMMEKIKEKLPGQHGH</sequence>